<dbReference type="Proteomes" id="UP000887565">
    <property type="component" value="Unplaced"/>
</dbReference>
<dbReference type="PANTHER" id="PTHR24211">
    <property type="entry name" value="LIM DOMAIN-CONTAINING PROTEIN"/>
    <property type="match status" value="1"/>
</dbReference>
<sequence length="351" mass="39392">MFAVAMYTWKDSVVVVITVGKLKGNYYLCACRKSIATPFHPHENRPTPQAAVESHHETYKKPIPAPPPPPTCVKNSSVAARPSCPSVIEKSRFVTVERPFTGQSPLLTHQHPELFDVDSCRTVKNIVKNFEASGFLKPNVGRGDENIPKTAAKISINTRPKFDAIKTFVTEEDFDERRSGAKGLHQERKKSVNSAITKNLEGMVQEVNEGQPCYHCSLSCPGYKPHPWRNICCRCKCARDFHDVEEYMAQLPSQKVPKSKTAGEKYRNRQLMLQLPRQDLAPAYCKHLYNNIEMRAFEDFVNSRNEISLDIGHVTPSLDRKGSADIGIGDLLVRLLLGSVILGNVNMKQMS</sequence>
<evidence type="ECO:0000313" key="4">
    <source>
        <dbReference type="Proteomes" id="UP000887565"/>
    </source>
</evidence>
<dbReference type="PROSITE" id="PS51303">
    <property type="entry name" value="PET"/>
    <property type="match status" value="1"/>
</dbReference>
<dbReference type="WBParaSite" id="nRc.2.0.1.t14170-RA">
    <property type="protein sequence ID" value="nRc.2.0.1.t14170-RA"/>
    <property type="gene ID" value="nRc.2.0.1.g14170"/>
</dbReference>
<name>A0A915IK24_ROMCU</name>
<dbReference type="InterPro" id="IPR047120">
    <property type="entry name" value="Pk/Esn/Tes"/>
</dbReference>
<feature type="region of interest" description="Disordered" evidence="2">
    <location>
        <begin position="41"/>
        <end position="76"/>
    </location>
</feature>
<dbReference type="GO" id="GO:0008270">
    <property type="term" value="F:zinc ion binding"/>
    <property type="evidence" value="ECO:0007669"/>
    <property type="project" value="InterPro"/>
</dbReference>
<dbReference type="InterPro" id="IPR010442">
    <property type="entry name" value="PET_domain"/>
</dbReference>
<evidence type="ECO:0000256" key="1">
    <source>
        <dbReference type="ARBA" id="ARBA00022737"/>
    </source>
</evidence>
<evidence type="ECO:0000259" key="3">
    <source>
        <dbReference type="PROSITE" id="PS51303"/>
    </source>
</evidence>
<evidence type="ECO:0000313" key="5">
    <source>
        <dbReference type="WBParaSite" id="nRc.2.0.1.t14170-RA"/>
    </source>
</evidence>
<protein>
    <submittedName>
        <fullName evidence="5">PET domain-containing protein</fullName>
    </submittedName>
</protein>
<proteinExistence type="predicted"/>
<dbReference type="AlphaFoldDB" id="A0A915IK24"/>
<keyword evidence="1" id="KW-0677">Repeat</keyword>
<dbReference type="Pfam" id="PF06297">
    <property type="entry name" value="PET"/>
    <property type="match status" value="1"/>
</dbReference>
<feature type="domain" description="PET" evidence="3">
    <location>
        <begin position="213"/>
        <end position="323"/>
    </location>
</feature>
<dbReference type="PANTHER" id="PTHR24211:SF37">
    <property type="entry name" value="PROTEIN ESPINAS-LIKE PROTEIN"/>
    <property type="match status" value="1"/>
</dbReference>
<organism evidence="4 5">
    <name type="scientific">Romanomermis culicivorax</name>
    <name type="common">Nematode worm</name>
    <dbReference type="NCBI Taxonomy" id="13658"/>
    <lineage>
        <taxon>Eukaryota</taxon>
        <taxon>Metazoa</taxon>
        <taxon>Ecdysozoa</taxon>
        <taxon>Nematoda</taxon>
        <taxon>Enoplea</taxon>
        <taxon>Dorylaimia</taxon>
        <taxon>Mermithida</taxon>
        <taxon>Mermithoidea</taxon>
        <taxon>Mermithidae</taxon>
        <taxon>Romanomermis</taxon>
    </lineage>
</organism>
<reference evidence="5" key="1">
    <citation type="submission" date="2022-11" db="UniProtKB">
        <authorList>
            <consortium name="WormBaseParasite"/>
        </authorList>
    </citation>
    <scope>IDENTIFICATION</scope>
</reference>
<keyword evidence="4" id="KW-1185">Reference proteome</keyword>
<accession>A0A915IK24</accession>
<evidence type="ECO:0000256" key="2">
    <source>
        <dbReference type="SAM" id="MobiDB-lite"/>
    </source>
</evidence>